<evidence type="ECO:0000313" key="1">
    <source>
        <dbReference type="EMBL" id="RGB72298.1"/>
    </source>
</evidence>
<accession>A0A3E2TDI2</accession>
<dbReference type="RefSeq" id="WP_117529234.1">
    <property type="nucleotide sequence ID" value="NZ_JAQCWV010000019.1"/>
</dbReference>
<dbReference type="Gene3D" id="3.10.129.130">
    <property type="match status" value="1"/>
</dbReference>
<protein>
    <submittedName>
        <fullName evidence="1">Uncharacterized protein</fullName>
    </submittedName>
</protein>
<dbReference type="InterPro" id="IPR058108">
    <property type="entry name" value="CptIN-like"/>
</dbReference>
<name>A0A3E2TDI2_9FIRM</name>
<comment type="caution">
    <text evidence="1">The sequence shown here is derived from an EMBL/GenBank/DDBJ whole genome shotgun (WGS) entry which is preliminary data.</text>
</comment>
<gene>
    <name evidence="1" type="ORF">DW070_16745</name>
</gene>
<proteinExistence type="predicted"/>
<dbReference type="Proteomes" id="UP000260773">
    <property type="component" value="Unassembled WGS sequence"/>
</dbReference>
<dbReference type="CDD" id="cd17492">
    <property type="entry name" value="toxin_CptN"/>
    <property type="match status" value="1"/>
</dbReference>
<dbReference type="AlphaFoldDB" id="A0A3E2TDI2"/>
<dbReference type="EMBL" id="QVEP01000081">
    <property type="protein sequence ID" value="RGB72298.1"/>
    <property type="molecule type" value="Genomic_DNA"/>
</dbReference>
<sequence>MEIGHFYYIDDQYFKDFPDSYLMQNKEKVNGQLHDRPCFYAFQDSNTQLFWMIPFSSQTSKFKGIYNKKMQKYHRCDTIVFGEVLGHEKAFLIQNMCPITEKYMKNEYLDAVANIPVRVDGRLEKELKDKAGKVLALQRKGAKLIFPDVLSIEQELLKYM</sequence>
<evidence type="ECO:0000313" key="2">
    <source>
        <dbReference type="Proteomes" id="UP000260773"/>
    </source>
</evidence>
<reference evidence="1 2" key="1">
    <citation type="submission" date="2018-08" db="EMBL/GenBank/DDBJ databases">
        <title>A genome reference for cultivated species of the human gut microbiota.</title>
        <authorList>
            <person name="Zou Y."/>
            <person name="Xue W."/>
            <person name="Luo G."/>
        </authorList>
    </citation>
    <scope>NUCLEOTIDE SEQUENCE [LARGE SCALE GENOMIC DNA]</scope>
    <source>
        <strain evidence="1 2">AF45-17</strain>
    </source>
</reference>
<dbReference type="NCBIfam" id="NF047359">
    <property type="entry name" value="CptIN"/>
    <property type="match status" value="1"/>
</dbReference>
<organism evidence="1 2">
    <name type="scientific">Coprococcus catus</name>
    <dbReference type="NCBI Taxonomy" id="116085"/>
    <lineage>
        <taxon>Bacteria</taxon>
        <taxon>Bacillati</taxon>
        <taxon>Bacillota</taxon>
        <taxon>Clostridia</taxon>
        <taxon>Lachnospirales</taxon>
        <taxon>Lachnospiraceae</taxon>
        <taxon>Coprococcus</taxon>
    </lineage>
</organism>
<dbReference type="InterPro" id="IPR053735">
    <property type="entry name" value="Type_III_TA_endoRNase"/>
</dbReference>